<evidence type="ECO:0008006" key="3">
    <source>
        <dbReference type="Google" id="ProtNLM"/>
    </source>
</evidence>
<evidence type="ECO:0000313" key="2">
    <source>
        <dbReference type="Proteomes" id="UP000697995"/>
    </source>
</evidence>
<evidence type="ECO:0000313" key="1">
    <source>
        <dbReference type="EMBL" id="MBK1657683.1"/>
    </source>
</evidence>
<dbReference type="SUPFAM" id="SSF142906">
    <property type="entry name" value="YjbR-like"/>
    <property type="match status" value="1"/>
</dbReference>
<dbReference type="InterPro" id="IPR038056">
    <property type="entry name" value="YjbR-like_sf"/>
</dbReference>
<dbReference type="Proteomes" id="UP000697995">
    <property type="component" value="Unassembled WGS sequence"/>
</dbReference>
<sequence>MSLGPEDVRRLALALPGAEAGAHMGKADFRVGGKIFATLHADGAVVLKFRPEQQALRVAEWPALFAPVAGGWGRQGWTRLAPGTVEAEMLQDALAAAWRNVAPKRLAKALDEAADDLPGSRST</sequence>
<dbReference type="EMBL" id="NRSG01000025">
    <property type="protein sequence ID" value="MBK1657683.1"/>
    <property type="molecule type" value="Genomic_DNA"/>
</dbReference>
<dbReference type="RefSeq" id="WP_133219610.1">
    <property type="nucleotide sequence ID" value="NZ_NRSG01000025.1"/>
</dbReference>
<organism evidence="1 2">
    <name type="scientific">Paracraurococcus ruber</name>
    <dbReference type="NCBI Taxonomy" id="77675"/>
    <lineage>
        <taxon>Bacteria</taxon>
        <taxon>Pseudomonadati</taxon>
        <taxon>Pseudomonadota</taxon>
        <taxon>Alphaproteobacteria</taxon>
        <taxon>Acetobacterales</taxon>
        <taxon>Roseomonadaceae</taxon>
        <taxon>Paracraurococcus</taxon>
    </lineage>
</organism>
<name>A0ABS1CT84_9PROT</name>
<comment type="caution">
    <text evidence="1">The sequence shown here is derived from an EMBL/GenBank/DDBJ whole genome shotgun (WGS) entry which is preliminary data.</text>
</comment>
<accession>A0ABS1CT84</accession>
<keyword evidence="2" id="KW-1185">Reference proteome</keyword>
<dbReference type="InterPro" id="IPR058532">
    <property type="entry name" value="YjbR/MT2646/Rv2570-like"/>
</dbReference>
<proteinExistence type="predicted"/>
<dbReference type="Gene3D" id="3.90.1150.30">
    <property type="match status" value="1"/>
</dbReference>
<protein>
    <recommendedName>
        <fullName evidence="3">MmcQ/YjbR family DNA-binding protein</fullName>
    </recommendedName>
</protein>
<dbReference type="Pfam" id="PF04237">
    <property type="entry name" value="YjbR"/>
    <property type="match status" value="1"/>
</dbReference>
<reference evidence="1 2" key="1">
    <citation type="journal article" date="2020" name="Microorganisms">
        <title>Osmotic Adaptation and Compatible Solute Biosynthesis of Phototrophic Bacteria as Revealed from Genome Analyses.</title>
        <authorList>
            <person name="Imhoff J.F."/>
            <person name="Rahn T."/>
            <person name="Kunzel S."/>
            <person name="Keller A."/>
            <person name="Neulinger S.C."/>
        </authorList>
    </citation>
    <scope>NUCLEOTIDE SEQUENCE [LARGE SCALE GENOMIC DNA]</scope>
    <source>
        <strain evidence="1 2">DSM 15382</strain>
    </source>
</reference>
<gene>
    <name evidence="1" type="ORF">CKO45_05495</name>
</gene>